<feature type="transmembrane region" description="Helical" evidence="10">
    <location>
        <begin position="6"/>
        <end position="29"/>
    </location>
</feature>
<feature type="transmembrane region" description="Helical" evidence="10">
    <location>
        <begin position="105"/>
        <end position="127"/>
    </location>
</feature>
<accession>A0AAN7KH97</accession>
<keyword evidence="5 10" id="KW-1133">Transmembrane helix</keyword>
<evidence type="ECO:0000256" key="9">
    <source>
        <dbReference type="ARBA" id="ARBA00025752"/>
    </source>
</evidence>
<dbReference type="PANTHER" id="PTHR31651">
    <property type="match status" value="1"/>
</dbReference>
<keyword evidence="2" id="KW-0813">Transport</keyword>
<evidence type="ECO:0008006" key="13">
    <source>
        <dbReference type="Google" id="ProtNLM"/>
    </source>
</evidence>
<dbReference type="InterPro" id="IPR045033">
    <property type="entry name" value="PILS1/3/4/5/7"/>
</dbReference>
<sequence>MGLGDLLLVALVPVLKVLIITAVGLFLALDRIDLLGSTARHHLNNIVYYVFNPALVASYLAETITLERLLQLWFMPVNILLTFVIGSMLAWLLNKIVRTPQHLRGLVVGCCSAGNLGNLLLIIIPAVCNESNSPFGDPSLCTSLGNAYVSLSMSIGAIYIWTYVYIIMRVSMSNGVKSSPGENSGNTMESSTEPLLCSADAQMPLEDPLQKVHVPVGRMIAFVQQIKVLLTGETNLKVLFAPTTIAAAIGFTIGMVPLLRHALIGDSAPLEVIESSIYLVGEACIPAMTLIVGANLLRGLRSSGVGALTVLGIIVVRYIALPLIGIGIVKAAHMLGLVGSDPLYQFILMLQFALPPAMSIGTICQLFEAGESECSIILMWSYAMAAFSLTLWSTFFMWMVA</sequence>
<comment type="similarity">
    <text evidence="9">Belongs to the auxin efflux carrier (TC 2.A.69.2) family.</text>
</comment>
<reference evidence="11 12" key="1">
    <citation type="journal article" date="2023" name="Hortic Res">
        <title>Pangenome of water caltrop reveals structural variations and asymmetric subgenome divergence after allopolyploidization.</title>
        <authorList>
            <person name="Zhang X."/>
            <person name="Chen Y."/>
            <person name="Wang L."/>
            <person name="Yuan Y."/>
            <person name="Fang M."/>
            <person name="Shi L."/>
            <person name="Lu R."/>
            <person name="Comes H.P."/>
            <person name="Ma Y."/>
            <person name="Chen Y."/>
            <person name="Huang G."/>
            <person name="Zhou Y."/>
            <person name="Zheng Z."/>
            <person name="Qiu Y."/>
        </authorList>
    </citation>
    <scope>NUCLEOTIDE SEQUENCE [LARGE SCALE GENOMIC DNA]</scope>
    <source>
        <tissue evidence="11">Roots</tissue>
    </source>
</reference>
<dbReference type="InterPro" id="IPR004776">
    <property type="entry name" value="Mem_transp_PIN-like"/>
</dbReference>
<evidence type="ECO:0000256" key="2">
    <source>
        <dbReference type="ARBA" id="ARBA00022448"/>
    </source>
</evidence>
<evidence type="ECO:0000256" key="8">
    <source>
        <dbReference type="ARBA" id="ARBA00025100"/>
    </source>
</evidence>
<dbReference type="AlphaFoldDB" id="A0AAN7KH97"/>
<protein>
    <recommendedName>
        <fullName evidence="13">Auxin efflux carrier family protein</fullName>
    </recommendedName>
</protein>
<comment type="function">
    <text evidence="8">Involved in cellular auxin homeostasis by regulating auxin metabolism. Regulates intracellular auxin accumulation at the endoplasmic reticulum and thus auxin availability for nuclear auxin signaling.</text>
</comment>
<evidence type="ECO:0000256" key="4">
    <source>
        <dbReference type="ARBA" id="ARBA00022824"/>
    </source>
</evidence>
<name>A0AAN7KH97_9MYRT</name>
<keyword evidence="4" id="KW-0256">Endoplasmic reticulum</keyword>
<evidence type="ECO:0000256" key="6">
    <source>
        <dbReference type="ARBA" id="ARBA00023136"/>
    </source>
</evidence>
<feature type="transmembrane region" description="Helical" evidence="10">
    <location>
        <begin position="41"/>
        <end position="61"/>
    </location>
</feature>
<feature type="transmembrane region" description="Helical" evidence="10">
    <location>
        <begin position="236"/>
        <end position="256"/>
    </location>
</feature>
<dbReference type="GO" id="GO:0005789">
    <property type="term" value="C:endoplasmic reticulum membrane"/>
    <property type="evidence" value="ECO:0007669"/>
    <property type="project" value="UniProtKB-SubCell"/>
</dbReference>
<organism evidence="11 12">
    <name type="scientific">Trapa incisa</name>
    <dbReference type="NCBI Taxonomy" id="236973"/>
    <lineage>
        <taxon>Eukaryota</taxon>
        <taxon>Viridiplantae</taxon>
        <taxon>Streptophyta</taxon>
        <taxon>Embryophyta</taxon>
        <taxon>Tracheophyta</taxon>
        <taxon>Spermatophyta</taxon>
        <taxon>Magnoliopsida</taxon>
        <taxon>eudicotyledons</taxon>
        <taxon>Gunneridae</taxon>
        <taxon>Pentapetalae</taxon>
        <taxon>rosids</taxon>
        <taxon>malvids</taxon>
        <taxon>Myrtales</taxon>
        <taxon>Lythraceae</taxon>
        <taxon>Trapa</taxon>
    </lineage>
</organism>
<keyword evidence="6 10" id="KW-0472">Membrane</keyword>
<dbReference type="Pfam" id="PF03547">
    <property type="entry name" value="Mem_trans"/>
    <property type="match status" value="1"/>
</dbReference>
<dbReference type="Proteomes" id="UP001345219">
    <property type="component" value="Chromosome 11"/>
</dbReference>
<keyword evidence="3 10" id="KW-0812">Transmembrane</keyword>
<evidence type="ECO:0000256" key="10">
    <source>
        <dbReference type="SAM" id="Phobius"/>
    </source>
</evidence>
<dbReference type="PANTHER" id="PTHR31651:SF6">
    <property type="entry name" value="PROTEIN PIN-LIKES 1-LIKE"/>
    <property type="match status" value="1"/>
</dbReference>
<evidence type="ECO:0000256" key="5">
    <source>
        <dbReference type="ARBA" id="ARBA00022989"/>
    </source>
</evidence>
<feature type="transmembrane region" description="Helical" evidence="10">
    <location>
        <begin position="73"/>
        <end position="93"/>
    </location>
</feature>
<proteinExistence type="inferred from homology"/>
<feature type="transmembrane region" description="Helical" evidence="10">
    <location>
        <begin position="304"/>
        <end position="326"/>
    </location>
</feature>
<feature type="transmembrane region" description="Helical" evidence="10">
    <location>
        <begin position="147"/>
        <end position="168"/>
    </location>
</feature>
<feature type="transmembrane region" description="Helical" evidence="10">
    <location>
        <begin position="276"/>
        <end position="297"/>
    </location>
</feature>
<evidence type="ECO:0000256" key="3">
    <source>
        <dbReference type="ARBA" id="ARBA00022692"/>
    </source>
</evidence>
<evidence type="ECO:0000256" key="1">
    <source>
        <dbReference type="ARBA" id="ARBA00004477"/>
    </source>
</evidence>
<dbReference type="EMBL" id="JAXIOK010000008">
    <property type="protein sequence ID" value="KAK4764031.1"/>
    <property type="molecule type" value="Genomic_DNA"/>
</dbReference>
<comment type="caution">
    <text evidence="11">The sequence shown here is derived from an EMBL/GenBank/DDBJ whole genome shotgun (WGS) entry which is preliminary data.</text>
</comment>
<keyword evidence="7" id="KW-0927">Auxin signaling pathway</keyword>
<dbReference type="GO" id="GO:0080162">
    <property type="term" value="P:endoplasmic reticulum to cytosol auxin transport"/>
    <property type="evidence" value="ECO:0007669"/>
    <property type="project" value="InterPro"/>
</dbReference>
<keyword evidence="12" id="KW-1185">Reference proteome</keyword>
<feature type="transmembrane region" description="Helical" evidence="10">
    <location>
        <begin position="379"/>
        <end position="400"/>
    </location>
</feature>
<feature type="transmembrane region" description="Helical" evidence="10">
    <location>
        <begin position="346"/>
        <end position="367"/>
    </location>
</feature>
<evidence type="ECO:0000313" key="11">
    <source>
        <dbReference type="EMBL" id="KAK4764031.1"/>
    </source>
</evidence>
<gene>
    <name evidence="11" type="ORF">SAY87_013469</name>
</gene>
<evidence type="ECO:0000256" key="7">
    <source>
        <dbReference type="ARBA" id="ARBA00023294"/>
    </source>
</evidence>
<dbReference type="GO" id="GO:0009734">
    <property type="term" value="P:auxin-activated signaling pathway"/>
    <property type="evidence" value="ECO:0007669"/>
    <property type="project" value="UniProtKB-KW"/>
</dbReference>
<evidence type="ECO:0000313" key="12">
    <source>
        <dbReference type="Proteomes" id="UP001345219"/>
    </source>
</evidence>
<comment type="subcellular location">
    <subcellularLocation>
        <location evidence="1">Endoplasmic reticulum membrane</location>
        <topology evidence="1">Multi-pass membrane protein</topology>
    </subcellularLocation>
</comment>